<keyword evidence="3" id="KW-0131">Cell cycle</keyword>
<evidence type="ECO:0000256" key="6">
    <source>
        <dbReference type="ARBA" id="ARBA00038210"/>
    </source>
</evidence>
<dbReference type="SMART" id="SM00028">
    <property type="entry name" value="TPR"/>
    <property type="match status" value="7"/>
</dbReference>
<protein>
    <recommendedName>
        <fullName evidence="10">Cdc23 domain-containing protein</fullName>
    </recommendedName>
</protein>
<dbReference type="Gene3D" id="1.25.40.10">
    <property type="entry name" value="Tetratricopeptide repeat domain"/>
    <property type="match status" value="4"/>
</dbReference>
<comment type="subcellular location">
    <subcellularLocation>
        <location evidence="1">Nucleus</location>
    </subcellularLocation>
</comment>
<dbReference type="InterPro" id="IPR019734">
    <property type="entry name" value="TPR_rpt"/>
</dbReference>
<keyword evidence="4 7" id="KW-0802">TPR repeat</keyword>
<dbReference type="FunFam" id="1.25.40.10:FF:000018">
    <property type="entry name" value="Cell division cycle protein 27 homolog B"/>
    <property type="match status" value="1"/>
</dbReference>
<dbReference type="PROSITE" id="PS50005">
    <property type="entry name" value="TPR"/>
    <property type="match status" value="5"/>
</dbReference>
<gene>
    <name evidence="9" type="ORF">BRAA05T22145Z</name>
</gene>
<evidence type="ECO:0000256" key="7">
    <source>
        <dbReference type="PROSITE-ProRule" id="PRU00339"/>
    </source>
</evidence>
<feature type="repeat" description="TPR" evidence="7">
    <location>
        <begin position="609"/>
        <end position="642"/>
    </location>
</feature>
<dbReference type="SUPFAM" id="SSF48452">
    <property type="entry name" value="TPR-like"/>
    <property type="match status" value="2"/>
</dbReference>
<organism evidence="9">
    <name type="scientific">Brassica campestris</name>
    <name type="common">Field mustard</name>
    <dbReference type="NCBI Taxonomy" id="3711"/>
    <lineage>
        <taxon>Eukaryota</taxon>
        <taxon>Viridiplantae</taxon>
        <taxon>Streptophyta</taxon>
        <taxon>Embryophyta</taxon>
        <taxon>Tracheophyta</taxon>
        <taxon>Spermatophyta</taxon>
        <taxon>Magnoliopsida</taxon>
        <taxon>eudicotyledons</taxon>
        <taxon>Gunneridae</taxon>
        <taxon>Pentapetalae</taxon>
        <taxon>rosids</taxon>
        <taxon>malvids</taxon>
        <taxon>Brassicales</taxon>
        <taxon>Brassicaceae</taxon>
        <taxon>Brassiceae</taxon>
        <taxon>Brassica</taxon>
    </lineage>
</organism>
<keyword evidence="3" id="KW-0498">Mitosis</keyword>
<keyword evidence="3" id="KW-0132">Cell division</keyword>
<evidence type="ECO:0000256" key="4">
    <source>
        <dbReference type="ARBA" id="ARBA00022803"/>
    </source>
</evidence>
<evidence type="ECO:0000313" key="9">
    <source>
        <dbReference type="EMBL" id="VDC72431.1"/>
    </source>
</evidence>
<feature type="region of interest" description="Disordered" evidence="8">
    <location>
        <begin position="287"/>
        <end position="307"/>
    </location>
</feature>
<evidence type="ECO:0000256" key="2">
    <source>
        <dbReference type="ARBA" id="ARBA00022737"/>
    </source>
</evidence>
<sequence length="803" mass="90614">MLIFGFVQNPERQRFIRLRDLARSPREKARLLKFPLAARDLLLRDNLTHTHPSFCSPNATAPSLLVQFRRQNMETLLANCVEKNLTQFMFSNAIFLCERLLAQFPSEVNLQLLARCYLSNSQPYSAYYILKGSKTPESRYLFAFSCFKLDLLGEAESALLSTEQVPGGAAGHYLLGLIYRSAGRKNSSIQQFRMALSCDPLCWEAYAELCSLGAAGEASVVFGNVAAQRLQKTNVSQRINFSGGETMDHLIDSDKVSKDTCVWQTEHVSGENQQDLKVKQLGVEIPPDSDKQCNGSSHTNGWDLKTPSPVLTQVLDAPPPMLYKNMRRPEVDGLMPVYGESRRKFMSEEESLEAPEESGRRRSARIAARRKIPLFHSYGKDSHVLHHSPSESNGVPSLSSMIGKCRIQSSKEGDNICMFRVPDTLTVNDAATTSGQSIGDTGSSVDDEQNSNPRGSSPNPFSLMSGISEVLNLLKILGDGHRHLLMYNCQEALLVYQKLSEKQYNTHWVLMQVGKAYVELQNYFNADSVFTLAHQKSPYALEGMDTYSTVLYHLKEEMRLGYLAQELIAVDRLSPESWCASGNYYSLRKDHEAALKMFRRAIQLNDRFTYAHTLCGHELAALEDFEEAERCYRKALSIDTRHYNAWYGLGMTYLHQEKFEFAQHQFQMALQINPRSSVIMCYFGIALHESKRNDEALKMMEKAIVADARNPLSKYFKANILADLGDYHRALEVLEELKDSAPHESSVHALLGKIYKQVKLYDKAVLNFGTALDLNPSPSDTVKIKACMERLTVPNELETEEDL</sequence>
<feature type="region of interest" description="Disordered" evidence="8">
    <location>
        <begin position="430"/>
        <end position="461"/>
    </location>
</feature>
<evidence type="ECO:0000256" key="1">
    <source>
        <dbReference type="ARBA" id="ARBA00004123"/>
    </source>
</evidence>
<feature type="repeat" description="TPR" evidence="7">
    <location>
        <begin position="169"/>
        <end position="202"/>
    </location>
</feature>
<feature type="repeat" description="TPR" evidence="7">
    <location>
        <begin position="575"/>
        <end position="608"/>
    </location>
</feature>
<dbReference type="GO" id="GO:0005680">
    <property type="term" value="C:anaphase-promoting complex"/>
    <property type="evidence" value="ECO:0007669"/>
    <property type="project" value="UniProtKB-ARBA"/>
</dbReference>
<feature type="repeat" description="TPR" evidence="7">
    <location>
        <begin position="745"/>
        <end position="778"/>
    </location>
</feature>
<evidence type="ECO:0000256" key="8">
    <source>
        <dbReference type="SAM" id="MobiDB-lite"/>
    </source>
</evidence>
<proteinExistence type="inferred from homology"/>
<evidence type="ECO:0000256" key="5">
    <source>
        <dbReference type="ARBA" id="ARBA00023242"/>
    </source>
</evidence>
<evidence type="ECO:0008006" key="10">
    <source>
        <dbReference type="Google" id="ProtNLM"/>
    </source>
</evidence>
<keyword evidence="2" id="KW-0677">Repeat</keyword>
<name>A0A3P5ZI25_BRACM</name>
<dbReference type="Pfam" id="PF13181">
    <property type="entry name" value="TPR_8"/>
    <property type="match status" value="2"/>
</dbReference>
<dbReference type="Pfam" id="PF00515">
    <property type="entry name" value="TPR_1"/>
    <property type="match status" value="1"/>
</dbReference>
<keyword evidence="5" id="KW-0539">Nucleus</keyword>
<evidence type="ECO:0000256" key="3">
    <source>
        <dbReference type="ARBA" id="ARBA00022776"/>
    </source>
</evidence>
<dbReference type="EMBL" id="LR031570">
    <property type="protein sequence ID" value="VDC72431.1"/>
    <property type="molecule type" value="Genomic_DNA"/>
</dbReference>
<reference evidence="9" key="1">
    <citation type="submission" date="2018-11" db="EMBL/GenBank/DDBJ databases">
        <authorList>
            <consortium name="Genoscope - CEA"/>
            <person name="William W."/>
        </authorList>
    </citation>
    <scope>NUCLEOTIDE SEQUENCE</scope>
</reference>
<dbReference type="InterPro" id="IPR011990">
    <property type="entry name" value="TPR-like_helical_dom_sf"/>
</dbReference>
<feature type="repeat" description="TPR" evidence="7">
    <location>
        <begin position="643"/>
        <end position="676"/>
    </location>
</feature>
<dbReference type="AlphaFoldDB" id="A0A3P5ZI25"/>
<dbReference type="Pfam" id="PF12895">
    <property type="entry name" value="ANAPC3"/>
    <property type="match status" value="2"/>
</dbReference>
<comment type="similarity">
    <text evidence="6">Belongs to the APC3/CDC27 family.</text>
</comment>
<dbReference type="PANTHER" id="PTHR12558">
    <property type="entry name" value="CELL DIVISION CYCLE 16,23,27"/>
    <property type="match status" value="1"/>
</dbReference>
<dbReference type="PANTHER" id="PTHR12558:SF27">
    <property type="entry name" value="CELL DIVISION CYCLE PROTEIN 27 HOMOLOG A"/>
    <property type="match status" value="1"/>
</dbReference>
<accession>A0A3P5ZI25</accession>